<dbReference type="CDD" id="cd06183">
    <property type="entry name" value="cyt_b5_reduct_like"/>
    <property type="match status" value="1"/>
</dbReference>
<feature type="domain" description="FAD-binding FR-type" evidence="10">
    <location>
        <begin position="67"/>
        <end position="172"/>
    </location>
</feature>
<reference evidence="11 12" key="1">
    <citation type="journal article" date="2014" name="Genome Announc.">
        <title>Draft genome sequence of the pathogenic fungus Scedosporium apiospermum.</title>
        <authorList>
            <person name="Vandeputte P."/>
            <person name="Ghamrawi S."/>
            <person name="Rechenmann M."/>
            <person name="Iltis A."/>
            <person name="Giraud S."/>
            <person name="Fleury M."/>
            <person name="Thornton C."/>
            <person name="Delhaes L."/>
            <person name="Meyer W."/>
            <person name="Papon N."/>
            <person name="Bouchara J.P."/>
        </authorList>
    </citation>
    <scope>NUCLEOTIDE SEQUENCE [LARGE SCALE GENOMIC DNA]</scope>
    <source>
        <strain evidence="11 12">IHEM 14462</strain>
    </source>
</reference>
<evidence type="ECO:0000313" key="12">
    <source>
        <dbReference type="Proteomes" id="UP000028545"/>
    </source>
</evidence>
<feature type="binding site" evidence="8">
    <location>
        <position position="140"/>
    </location>
    <ligand>
        <name>FAD</name>
        <dbReference type="ChEBI" id="CHEBI:57692"/>
    </ligand>
</feature>
<keyword evidence="6" id="KW-0560">Oxidoreductase</keyword>
<dbReference type="Gene3D" id="2.40.30.10">
    <property type="entry name" value="Translation factors"/>
    <property type="match status" value="1"/>
</dbReference>
<comment type="cofactor">
    <cofactor evidence="1 8">
        <name>FAD</name>
        <dbReference type="ChEBI" id="CHEBI:57692"/>
    </cofactor>
</comment>
<dbReference type="GO" id="GO:0016020">
    <property type="term" value="C:membrane"/>
    <property type="evidence" value="ECO:0007669"/>
    <property type="project" value="UniProtKB-SubCell"/>
</dbReference>
<keyword evidence="7 9" id="KW-0472">Membrane</keyword>
<evidence type="ECO:0000313" key="11">
    <source>
        <dbReference type="EMBL" id="KEZ46734.1"/>
    </source>
</evidence>
<keyword evidence="4 8" id="KW-0285">Flavoprotein</keyword>
<dbReference type="GO" id="GO:0004128">
    <property type="term" value="F:cytochrome-b5 reductase activity, acting on NAD(P)H"/>
    <property type="evidence" value="ECO:0007669"/>
    <property type="project" value="TreeGrafter"/>
</dbReference>
<dbReference type="OrthoDB" id="432685at2759"/>
<dbReference type="InterPro" id="IPR001433">
    <property type="entry name" value="OxRdtase_FAD/NAD-bd"/>
</dbReference>
<evidence type="ECO:0000256" key="8">
    <source>
        <dbReference type="PIRSR" id="PIRSR601834-1"/>
    </source>
</evidence>
<dbReference type="Gene3D" id="3.40.50.80">
    <property type="entry name" value="Nucleotide-binding domain of ferredoxin-NADP reductase (FNR) module"/>
    <property type="match status" value="1"/>
</dbReference>
<feature type="binding site" evidence="8">
    <location>
        <position position="148"/>
    </location>
    <ligand>
        <name>FAD</name>
        <dbReference type="ChEBI" id="CHEBI:57692"/>
    </ligand>
</feature>
<dbReference type="Proteomes" id="UP000028545">
    <property type="component" value="Unassembled WGS sequence"/>
</dbReference>
<organism evidence="11 12">
    <name type="scientific">Pseudallescheria apiosperma</name>
    <name type="common">Scedosporium apiospermum</name>
    <dbReference type="NCBI Taxonomy" id="563466"/>
    <lineage>
        <taxon>Eukaryota</taxon>
        <taxon>Fungi</taxon>
        <taxon>Dikarya</taxon>
        <taxon>Ascomycota</taxon>
        <taxon>Pezizomycotina</taxon>
        <taxon>Sordariomycetes</taxon>
        <taxon>Hypocreomycetidae</taxon>
        <taxon>Microascales</taxon>
        <taxon>Microascaceae</taxon>
        <taxon>Scedosporium</taxon>
    </lineage>
</organism>
<dbReference type="RefSeq" id="XP_016646533.1">
    <property type="nucleotide sequence ID" value="XM_016782900.1"/>
</dbReference>
<comment type="subcellular location">
    <subcellularLocation>
        <location evidence="2">Membrane</location>
    </subcellularLocation>
</comment>
<feature type="binding site" evidence="8">
    <location>
        <position position="122"/>
    </location>
    <ligand>
        <name>FAD</name>
        <dbReference type="ChEBI" id="CHEBI:57692"/>
    </ligand>
</feature>
<dbReference type="PRINTS" id="PR00406">
    <property type="entry name" value="CYTB5RDTASE"/>
</dbReference>
<protein>
    <recommendedName>
        <fullName evidence="10">FAD-binding FR-type domain-containing protein</fullName>
    </recommendedName>
</protein>
<dbReference type="PANTHER" id="PTHR19370">
    <property type="entry name" value="NADH-CYTOCHROME B5 REDUCTASE"/>
    <property type="match status" value="1"/>
</dbReference>
<dbReference type="InterPro" id="IPR017927">
    <property type="entry name" value="FAD-bd_FR_type"/>
</dbReference>
<feature type="binding site" evidence="8">
    <location>
        <position position="121"/>
    </location>
    <ligand>
        <name>FAD</name>
        <dbReference type="ChEBI" id="CHEBI:57692"/>
    </ligand>
</feature>
<dbReference type="EMBL" id="JOWA01000011">
    <property type="protein sequence ID" value="KEZ46734.1"/>
    <property type="molecule type" value="Genomic_DNA"/>
</dbReference>
<evidence type="ECO:0000259" key="10">
    <source>
        <dbReference type="PROSITE" id="PS51384"/>
    </source>
</evidence>
<evidence type="ECO:0000256" key="5">
    <source>
        <dbReference type="ARBA" id="ARBA00022827"/>
    </source>
</evidence>
<dbReference type="PROSITE" id="PS51384">
    <property type="entry name" value="FAD_FR"/>
    <property type="match status" value="1"/>
</dbReference>
<feature type="binding site" evidence="8">
    <location>
        <position position="123"/>
    </location>
    <ligand>
        <name>FAD</name>
        <dbReference type="ChEBI" id="CHEBI:57692"/>
    </ligand>
</feature>
<dbReference type="InterPro" id="IPR008333">
    <property type="entry name" value="Cbr1-like_FAD-bd_dom"/>
</dbReference>
<dbReference type="PANTHER" id="PTHR19370:SF101">
    <property type="entry name" value="NADH-CYTOCHROME B5 REDUCTASE"/>
    <property type="match status" value="1"/>
</dbReference>
<feature type="transmembrane region" description="Helical" evidence="9">
    <location>
        <begin position="12"/>
        <end position="32"/>
    </location>
</feature>
<dbReference type="GeneID" id="27718162"/>
<name>A0A084GHC2_PSEDA</name>
<dbReference type="SUPFAM" id="SSF52343">
    <property type="entry name" value="Ferredoxin reductase-like, C-terminal NADP-linked domain"/>
    <property type="match status" value="1"/>
</dbReference>
<dbReference type="InterPro" id="IPR001834">
    <property type="entry name" value="CBR-like"/>
</dbReference>
<keyword evidence="9" id="KW-0812">Transmembrane</keyword>
<dbReference type="InterPro" id="IPR017938">
    <property type="entry name" value="Riboflavin_synthase-like_b-brl"/>
</dbReference>
<gene>
    <name evidence="11" type="ORF">SAPIO_CDS0010</name>
</gene>
<keyword evidence="9" id="KW-1133">Transmembrane helix</keyword>
<evidence type="ECO:0000256" key="6">
    <source>
        <dbReference type="ARBA" id="ARBA00023002"/>
    </source>
</evidence>
<dbReference type="HOGENOM" id="CLU_381803_0_0_1"/>
<evidence type="ECO:0000256" key="2">
    <source>
        <dbReference type="ARBA" id="ARBA00004370"/>
    </source>
</evidence>
<feature type="binding site" evidence="8">
    <location>
        <position position="138"/>
    </location>
    <ligand>
        <name>FAD</name>
        <dbReference type="ChEBI" id="CHEBI:57692"/>
    </ligand>
</feature>
<dbReference type="SUPFAM" id="SSF63380">
    <property type="entry name" value="Riboflavin synthase domain-like"/>
    <property type="match status" value="1"/>
</dbReference>
<evidence type="ECO:0000256" key="7">
    <source>
        <dbReference type="ARBA" id="ARBA00023136"/>
    </source>
</evidence>
<evidence type="ECO:0000256" key="9">
    <source>
        <dbReference type="SAM" id="Phobius"/>
    </source>
</evidence>
<dbReference type="GO" id="GO:0006696">
    <property type="term" value="P:ergosterol biosynthetic process"/>
    <property type="evidence" value="ECO:0007669"/>
    <property type="project" value="TreeGrafter"/>
</dbReference>
<evidence type="ECO:0000256" key="3">
    <source>
        <dbReference type="ARBA" id="ARBA00006105"/>
    </source>
</evidence>
<proteinExistence type="inferred from homology"/>
<feature type="binding site" evidence="8">
    <location>
        <position position="189"/>
    </location>
    <ligand>
        <name>FAD</name>
        <dbReference type="ChEBI" id="CHEBI:57692"/>
    </ligand>
</feature>
<dbReference type="VEuPathDB" id="FungiDB:SAPIO_CDS0010"/>
<sequence>MSFPRCFLRERRITPATLVTAAVVGAVGFYSFRRVFTSDAHAESPRKICPLQQQGEQKSMAGPFGRLGFTTLRLQSVQVVNHNTKRLLFELPESSSLARLPLTSFILTFHKPAGSIFPVIRPYTPINRQDDTGHIEFLVKKYPNGRASGHMHSLKPGDSLSVAGPMRGYSWRVNECDQVNLIAGGAGITPIYQLLQGILNNEEEKTKVKLIFGVNTDQDVLLKDELDAFERRFPDRFKVVYTISKPSGNSPFRQGRVTKELLKEELVENGKVFVCGPPAMEASLMGTRGRPPDILSAILSHRVFYGAFKQHQKSIISDLVKNMIPPSLLAYALLLLYSSKIKPHDADGVTAFLGQYRKGMSSTEVTCRLSNLSHSDVSIIIKNWAAAQALCKLYATEALRELEDRTGIKHSGTLSTNEEKRIYRAIFRYQILWNLCDSQTPHEAAFEEPIDAFFATHSPWVNKQLSHFFYFIEVKTHDAFMEMATYDINWAGCFDWIPGPAGVNDFPDLKRGTDLSFLVKLCEAKSYSEWRTLIQPGSSPAATTMKRGRCMTFMSSAPPLSYYASHQSPTDDQTTAENEEPLLEDFSGVEFPKDDFDDRVGSRAFDIWHRGRLHVNPGTGIIRHVYDHKYQGFGYVMWDYEGLETSAVHEKIITAKPPLVPHFTSSFQRRLQLVHDTLQERRDILRLGGRGYWKDRDFSRVDGLSEEDISFLEEVWEDRKRQSLD</sequence>
<dbReference type="AlphaFoldDB" id="A0A084GHC2"/>
<dbReference type="Pfam" id="PF00175">
    <property type="entry name" value="NAD_binding_1"/>
    <property type="match status" value="1"/>
</dbReference>
<evidence type="ECO:0000256" key="1">
    <source>
        <dbReference type="ARBA" id="ARBA00001974"/>
    </source>
</evidence>
<keyword evidence="5 8" id="KW-0274">FAD</keyword>
<evidence type="ECO:0000256" key="4">
    <source>
        <dbReference type="ARBA" id="ARBA00022630"/>
    </source>
</evidence>
<comment type="caution">
    <text evidence="11">The sequence shown here is derived from an EMBL/GenBank/DDBJ whole genome shotgun (WGS) entry which is preliminary data.</text>
</comment>
<keyword evidence="12" id="KW-1185">Reference proteome</keyword>
<dbReference type="KEGG" id="sapo:SAPIO_CDS0010"/>
<comment type="similarity">
    <text evidence="3">Belongs to the flavoprotein pyridine nucleotide cytochrome reductase family.</text>
</comment>
<accession>A0A084GHC2</accession>
<dbReference type="InterPro" id="IPR039261">
    <property type="entry name" value="FNR_nucleotide-bd"/>
</dbReference>
<dbReference type="Pfam" id="PF00970">
    <property type="entry name" value="FAD_binding_6"/>
    <property type="match status" value="1"/>
</dbReference>